<reference evidence="2 3" key="1">
    <citation type="journal article" date="2019" name="Environ. Microbiol.">
        <title>Species interactions and distinct microbial communities in high Arctic permafrost affected cryosols are associated with the CH4 and CO2 gas fluxes.</title>
        <authorList>
            <person name="Altshuler I."/>
            <person name="Hamel J."/>
            <person name="Turney S."/>
            <person name="Magnuson E."/>
            <person name="Levesque R."/>
            <person name="Greer C."/>
            <person name="Whyte L.G."/>
        </authorList>
    </citation>
    <scope>NUCLEOTIDE SEQUENCE [LARGE SCALE GENOMIC DNA]</scope>
    <source>
        <strain evidence="2 3">42</strain>
    </source>
</reference>
<keyword evidence="3" id="KW-1185">Reference proteome</keyword>
<dbReference type="PANTHER" id="PTHR22916">
    <property type="entry name" value="GLYCOSYLTRANSFERASE"/>
    <property type="match status" value="1"/>
</dbReference>
<evidence type="ECO:0000313" key="2">
    <source>
        <dbReference type="EMBL" id="TPG43944.1"/>
    </source>
</evidence>
<dbReference type="AlphaFoldDB" id="A0A502F3Y3"/>
<dbReference type="InterPro" id="IPR001173">
    <property type="entry name" value="Glyco_trans_2-like"/>
</dbReference>
<comment type="caution">
    <text evidence="2">The sequence shown here is derived from an EMBL/GenBank/DDBJ whole genome shotgun (WGS) entry which is preliminary data.</text>
</comment>
<protein>
    <submittedName>
        <fullName evidence="2">Glycosyltransferase</fullName>
    </submittedName>
</protein>
<dbReference type="Proteomes" id="UP000319700">
    <property type="component" value="Unassembled WGS sequence"/>
</dbReference>
<evidence type="ECO:0000313" key="3">
    <source>
        <dbReference type="Proteomes" id="UP000319700"/>
    </source>
</evidence>
<keyword evidence="2" id="KW-0808">Transferase</keyword>
<accession>A0A502F3Y3</accession>
<dbReference type="EMBL" id="RCZH01000003">
    <property type="protein sequence ID" value="TPG43944.1"/>
    <property type="molecule type" value="Genomic_DNA"/>
</dbReference>
<feature type="domain" description="Glycosyltransferase 2-like" evidence="1">
    <location>
        <begin position="4"/>
        <end position="124"/>
    </location>
</feature>
<dbReference type="RefSeq" id="WP_140504477.1">
    <property type="nucleotide sequence ID" value="NZ_RCZH01000003.1"/>
</dbReference>
<dbReference type="SUPFAM" id="SSF53448">
    <property type="entry name" value="Nucleotide-diphospho-sugar transferases"/>
    <property type="match status" value="1"/>
</dbReference>
<dbReference type="Pfam" id="PF00535">
    <property type="entry name" value="Glycos_transf_2"/>
    <property type="match status" value="1"/>
</dbReference>
<dbReference type="OrthoDB" id="199095at2"/>
<gene>
    <name evidence="2" type="ORF">EAH81_05165</name>
</gene>
<dbReference type="GO" id="GO:0016758">
    <property type="term" value="F:hexosyltransferase activity"/>
    <property type="evidence" value="ECO:0007669"/>
    <property type="project" value="UniProtKB-ARBA"/>
</dbReference>
<dbReference type="InterPro" id="IPR029044">
    <property type="entry name" value="Nucleotide-diphossugar_trans"/>
</dbReference>
<dbReference type="Gene3D" id="3.90.550.10">
    <property type="entry name" value="Spore Coat Polysaccharide Biosynthesis Protein SpsA, Chain A"/>
    <property type="match status" value="1"/>
</dbReference>
<proteinExistence type="predicted"/>
<name>A0A502F3Y3_9FLAO</name>
<dbReference type="PANTHER" id="PTHR22916:SF3">
    <property type="entry name" value="UDP-GLCNAC:BETAGAL BETA-1,3-N-ACETYLGLUCOSAMINYLTRANSFERASE-LIKE PROTEIN 1"/>
    <property type="match status" value="1"/>
</dbReference>
<evidence type="ECO:0000259" key="1">
    <source>
        <dbReference type="Pfam" id="PF00535"/>
    </source>
</evidence>
<sequence>MLVSVVMITYNHSLYIKQAIESILSQVTDFEFELIISNDKSTDDTDLVIRETLAQNPNAHKAKYINHETNLGMMPNFVSALSNATGKYIALCEGDDYWCDDKKLQIQADFLENNPDFSICFSNVGLLTNSGMKEDNRKKKIPEVSTIKELAKNNFIHTPSVLYRNHLIKEFPKYFIEAPIGDYFLHMLNAQHGKIKYIDKVLAVYRIHDASYWSSKKNEEQRTIIINFLNTLKTFFDDDIQKIINRQIEKIQSKDMSFFEKKLFKLKSFFNR</sequence>
<organism evidence="2 3">
    <name type="scientific">Flavobacterium pectinovorum</name>
    <dbReference type="NCBI Taxonomy" id="29533"/>
    <lineage>
        <taxon>Bacteria</taxon>
        <taxon>Pseudomonadati</taxon>
        <taxon>Bacteroidota</taxon>
        <taxon>Flavobacteriia</taxon>
        <taxon>Flavobacteriales</taxon>
        <taxon>Flavobacteriaceae</taxon>
        <taxon>Flavobacterium</taxon>
    </lineage>
</organism>